<proteinExistence type="predicted"/>
<accession>A0A5B0QRR9</accession>
<feature type="compositionally biased region" description="Polar residues" evidence="1">
    <location>
        <begin position="149"/>
        <end position="169"/>
    </location>
</feature>
<comment type="caution">
    <text evidence="2">The sequence shown here is derived from an EMBL/GenBank/DDBJ whole genome shotgun (WGS) entry which is preliminary data.</text>
</comment>
<feature type="compositionally biased region" description="Pro residues" evidence="1">
    <location>
        <begin position="136"/>
        <end position="148"/>
    </location>
</feature>
<dbReference type="EMBL" id="VDEP01000271">
    <property type="protein sequence ID" value="KAA1115967.1"/>
    <property type="molecule type" value="Genomic_DNA"/>
</dbReference>
<name>A0A5B0QRR9_PUCGR</name>
<evidence type="ECO:0000313" key="2">
    <source>
        <dbReference type="EMBL" id="KAA1115967.1"/>
    </source>
</evidence>
<feature type="compositionally biased region" description="Polar residues" evidence="1">
    <location>
        <begin position="228"/>
        <end position="250"/>
    </location>
</feature>
<evidence type="ECO:0000256" key="1">
    <source>
        <dbReference type="SAM" id="MobiDB-lite"/>
    </source>
</evidence>
<dbReference type="Proteomes" id="UP000325313">
    <property type="component" value="Unassembled WGS sequence"/>
</dbReference>
<gene>
    <name evidence="2" type="ORF">PGTUg99_026441</name>
</gene>
<feature type="compositionally biased region" description="Polar residues" evidence="1">
    <location>
        <begin position="186"/>
        <end position="201"/>
    </location>
</feature>
<sequence>MPIISEVTALVDELASLRTQLEILETRTTTILSSHVQLPSHKLATTKEKPVEGKETISHVAVKLPKKSSSRTKGNSQTIRSRSFKVMRHLINIIDVSQAASIDIEPEKKRTARNSLSDPIASVSPATKLKTSTKPKPTPTLPLKPPAVPSNSPNKSHLSATSLRPTTNFRKPVELKLMKESVTLSSNLKKTPDTSSCNPIASVSPLTKSKASAKPKTTTSFLLKESTVPLTSRQDSRVSSISLQPRTDLQPQVEPKSMKAPLTPPRNPKNVPSTSSATPRRLHPKRPCQVQLSNDLPTEDKGENCNNSQATAEISTVTRTPGNIVPEVFAYDNLQLRCGRFSLLKHDPAMLDLLPISVKEKRFIKTSTVTDIENLQQASEILVQRQVLGIWEWKAGTSRATLHEYKTPELGTTISNRRFKFVGFAWKGALGQQPPRIEELHEDISQGADTLRWYWFKDLWLLFYFD</sequence>
<feature type="region of interest" description="Disordered" evidence="1">
    <location>
        <begin position="107"/>
        <end position="172"/>
    </location>
</feature>
<protein>
    <submittedName>
        <fullName evidence="2">Uncharacterized protein</fullName>
    </submittedName>
</protein>
<feature type="region of interest" description="Disordered" evidence="1">
    <location>
        <begin position="186"/>
        <end position="306"/>
    </location>
</feature>
<feature type="compositionally biased region" description="Low complexity" evidence="1">
    <location>
        <begin position="204"/>
        <end position="220"/>
    </location>
</feature>
<organism evidence="2 3">
    <name type="scientific">Puccinia graminis f. sp. tritici</name>
    <dbReference type="NCBI Taxonomy" id="56615"/>
    <lineage>
        <taxon>Eukaryota</taxon>
        <taxon>Fungi</taxon>
        <taxon>Dikarya</taxon>
        <taxon>Basidiomycota</taxon>
        <taxon>Pucciniomycotina</taxon>
        <taxon>Pucciniomycetes</taxon>
        <taxon>Pucciniales</taxon>
        <taxon>Pucciniaceae</taxon>
        <taxon>Puccinia</taxon>
    </lineage>
</organism>
<evidence type="ECO:0000313" key="3">
    <source>
        <dbReference type="Proteomes" id="UP000325313"/>
    </source>
</evidence>
<feature type="compositionally biased region" description="Low complexity" evidence="1">
    <location>
        <begin position="124"/>
        <end position="135"/>
    </location>
</feature>
<dbReference type="AlphaFoldDB" id="A0A5B0QRR9"/>
<reference evidence="2 3" key="1">
    <citation type="submission" date="2019-05" db="EMBL/GenBank/DDBJ databases">
        <title>Emergence of the Ug99 lineage of the wheat stem rust pathogen through somatic hybridization.</title>
        <authorList>
            <person name="Li F."/>
            <person name="Upadhyaya N.M."/>
            <person name="Sperschneider J."/>
            <person name="Matny O."/>
            <person name="Nguyen-Phuc H."/>
            <person name="Mago R."/>
            <person name="Raley C."/>
            <person name="Miller M.E."/>
            <person name="Silverstein K.A.T."/>
            <person name="Henningsen E."/>
            <person name="Hirsch C.D."/>
            <person name="Visser B."/>
            <person name="Pretorius Z.A."/>
            <person name="Steffenson B.J."/>
            <person name="Schwessinger B."/>
            <person name="Dodds P.N."/>
            <person name="Figueroa M."/>
        </authorList>
    </citation>
    <scope>NUCLEOTIDE SEQUENCE [LARGE SCALE GENOMIC DNA]</scope>
    <source>
        <strain evidence="2 3">Ug99</strain>
    </source>
</reference>